<dbReference type="Pfam" id="PF01156">
    <property type="entry name" value="IU_nuc_hydro"/>
    <property type="match status" value="1"/>
</dbReference>
<evidence type="ECO:0000259" key="1">
    <source>
        <dbReference type="Pfam" id="PF01156"/>
    </source>
</evidence>
<dbReference type="Gene3D" id="3.90.245.10">
    <property type="entry name" value="Ribonucleoside hydrolase-like"/>
    <property type="match status" value="1"/>
</dbReference>
<dbReference type="InterPro" id="IPR001910">
    <property type="entry name" value="Inosine/uridine_hydrolase_dom"/>
</dbReference>
<dbReference type="InterPro" id="IPR036452">
    <property type="entry name" value="Ribo_hydro-like"/>
</dbReference>
<gene>
    <name evidence="2" type="ORF">EVA_17342</name>
</gene>
<proteinExistence type="predicted"/>
<evidence type="ECO:0000313" key="2">
    <source>
        <dbReference type="EMBL" id="EJW94553.1"/>
    </source>
</evidence>
<name>J9FJI1_9ZZZZ</name>
<feature type="domain" description="Inosine/uridine-preferring nucleoside hydrolase" evidence="1">
    <location>
        <begin position="1"/>
        <end position="57"/>
    </location>
</feature>
<dbReference type="SUPFAM" id="SSF53590">
    <property type="entry name" value="Nucleoside hydrolase"/>
    <property type="match status" value="1"/>
</dbReference>
<dbReference type="GO" id="GO:0016799">
    <property type="term" value="F:hydrolase activity, hydrolyzing N-glycosyl compounds"/>
    <property type="evidence" value="ECO:0007669"/>
    <property type="project" value="InterPro"/>
</dbReference>
<protein>
    <submittedName>
        <fullName evidence="2">IunH</fullName>
    </submittedName>
</protein>
<sequence length="67" mass="7645">MAYVIEPSLMETVAVPLDVELSGELTRGMTVADFRRPAPENCPTRAALRLDQKRFWRTLIEAIRNLD</sequence>
<accession>J9FJI1</accession>
<dbReference type="AlphaFoldDB" id="J9FJI1"/>
<reference evidence="2" key="1">
    <citation type="journal article" date="2012" name="PLoS ONE">
        <title>Gene sets for utilization of primary and secondary nutrition supplies in the distal gut of endangered iberian lynx.</title>
        <authorList>
            <person name="Alcaide M."/>
            <person name="Messina E."/>
            <person name="Richter M."/>
            <person name="Bargiela R."/>
            <person name="Peplies J."/>
            <person name="Huws S.A."/>
            <person name="Newbold C.J."/>
            <person name="Golyshin P.N."/>
            <person name="Simon M.A."/>
            <person name="Lopez G."/>
            <person name="Yakimov M.M."/>
            <person name="Ferrer M."/>
        </authorList>
    </citation>
    <scope>NUCLEOTIDE SEQUENCE</scope>
</reference>
<comment type="caution">
    <text evidence="2">The sequence shown here is derived from an EMBL/GenBank/DDBJ whole genome shotgun (WGS) entry which is preliminary data.</text>
</comment>
<dbReference type="EMBL" id="AMCI01006312">
    <property type="protein sequence ID" value="EJW94553.1"/>
    <property type="molecule type" value="Genomic_DNA"/>
</dbReference>
<organism evidence="2">
    <name type="scientific">gut metagenome</name>
    <dbReference type="NCBI Taxonomy" id="749906"/>
    <lineage>
        <taxon>unclassified sequences</taxon>
        <taxon>metagenomes</taxon>
        <taxon>organismal metagenomes</taxon>
    </lineage>
</organism>